<organism evidence="1 2">
    <name type="scientific">Ilyodon furcidens</name>
    <name type="common">goldbreast splitfin</name>
    <dbReference type="NCBI Taxonomy" id="33524"/>
    <lineage>
        <taxon>Eukaryota</taxon>
        <taxon>Metazoa</taxon>
        <taxon>Chordata</taxon>
        <taxon>Craniata</taxon>
        <taxon>Vertebrata</taxon>
        <taxon>Euteleostomi</taxon>
        <taxon>Actinopterygii</taxon>
        <taxon>Neopterygii</taxon>
        <taxon>Teleostei</taxon>
        <taxon>Neoteleostei</taxon>
        <taxon>Acanthomorphata</taxon>
        <taxon>Ovalentaria</taxon>
        <taxon>Atherinomorphae</taxon>
        <taxon>Cyprinodontiformes</taxon>
        <taxon>Goodeidae</taxon>
        <taxon>Ilyodon</taxon>
    </lineage>
</organism>
<name>A0ABV0VFH3_9TELE</name>
<evidence type="ECO:0000313" key="1">
    <source>
        <dbReference type="EMBL" id="MEQ2256023.1"/>
    </source>
</evidence>
<evidence type="ECO:0000313" key="2">
    <source>
        <dbReference type="Proteomes" id="UP001482620"/>
    </source>
</evidence>
<dbReference type="EMBL" id="JAHRIQ010106293">
    <property type="protein sequence ID" value="MEQ2256023.1"/>
    <property type="molecule type" value="Genomic_DNA"/>
</dbReference>
<reference evidence="1 2" key="1">
    <citation type="submission" date="2021-06" db="EMBL/GenBank/DDBJ databases">
        <authorList>
            <person name="Palmer J.M."/>
        </authorList>
    </citation>
    <scope>NUCLEOTIDE SEQUENCE [LARGE SCALE GENOMIC DNA]</scope>
    <source>
        <strain evidence="2">if_2019</strain>
        <tissue evidence="1">Muscle</tissue>
    </source>
</reference>
<comment type="caution">
    <text evidence="1">The sequence shown here is derived from an EMBL/GenBank/DDBJ whole genome shotgun (WGS) entry which is preliminary data.</text>
</comment>
<protein>
    <submittedName>
        <fullName evidence="1">Uncharacterized protein</fullName>
    </submittedName>
</protein>
<dbReference type="Proteomes" id="UP001482620">
    <property type="component" value="Unassembled WGS sequence"/>
</dbReference>
<sequence length="123" mass="13010">MFSVSDLPGTVGSSRQVSSLERTGGHLCVFRSQITGATVVLLSIVSLIKKVFCSQCCVNVIQVCFLSLVCSVCKILNLKDGLRRSSLDLQAAAHIELSNQVVGSVPGSNQVPVCNLKESSLSV</sequence>
<keyword evidence="2" id="KW-1185">Reference proteome</keyword>
<accession>A0ABV0VFH3</accession>
<gene>
    <name evidence="1" type="ORF">ILYODFUR_019942</name>
</gene>
<proteinExistence type="predicted"/>